<dbReference type="CDD" id="cd07042">
    <property type="entry name" value="STAS_SulP_like_sulfate_transporter"/>
    <property type="match status" value="1"/>
</dbReference>
<feature type="transmembrane region" description="Helical" evidence="6">
    <location>
        <begin position="105"/>
        <end position="123"/>
    </location>
</feature>
<accession>A0A934S0U0</accession>
<gene>
    <name evidence="9" type="ORF">JIN87_25560</name>
</gene>
<feature type="transmembrane region" description="Helical" evidence="6">
    <location>
        <begin position="27"/>
        <end position="47"/>
    </location>
</feature>
<evidence type="ECO:0000256" key="4">
    <source>
        <dbReference type="ARBA" id="ARBA00023136"/>
    </source>
</evidence>
<evidence type="ECO:0000256" key="1">
    <source>
        <dbReference type="ARBA" id="ARBA00004141"/>
    </source>
</evidence>
<dbReference type="PROSITE" id="PS50801">
    <property type="entry name" value="STAS"/>
    <property type="match status" value="1"/>
</dbReference>
<dbReference type="InterPro" id="IPR001902">
    <property type="entry name" value="SLC26A/SulP_fam"/>
</dbReference>
<keyword evidence="3 6" id="KW-1133">Transmembrane helix</keyword>
<dbReference type="RefSeq" id="WP_200359072.1">
    <property type="nucleotide sequence ID" value="NZ_JAENIL010000079.1"/>
</dbReference>
<dbReference type="Pfam" id="PF01740">
    <property type="entry name" value="STAS"/>
    <property type="match status" value="1"/>
</dbReference>
<dbReference type="InterPro" id="IPR002645">
    <property type="entry name" value="STAS_dom"/>
</dbReference>
<protein>
    <submittedName>
        <fullName evidence="9">STAS domain-containing protein</fullName>
    </submittedName>
</protein>
<evidence type="ECO:0000259" key="7">
    <source>
        <dbReference type="PROSITE" id="PS50801"/>
    </source>
</evidence>
<evidence type="ECO:0000256" key="3">
    <source>
        <dbReference type="ARBA" id="ARBA00022989"/>
    </source>
</evidence>
<comment type="caution">
    <text evidence="9">The sequence shown here is derived from an EMBL/GenBank/DDBJ whole genome shotgun (WGS) entry which is preliminary data.</text>
</comment>
<keyword evidence="4 6" id="KW-0472">Membrane</keyword>
<keyword evidence="10" id="KW-1185">Reference proteome</keyword>
<dbReference type="AlphaFoldDB" id="A0A934S0U0"/>
<organism evidence="9 10">
    <name type="scientific">Pelagicoccus mobilis</name>
    <dbReference type="NCBI Taxonomy" id="415221"/>
    <lineage>
        <taxon>Bacteria</taxon>
        <taxon>Pseudomonadati</taxon>
        <taxon>Verrucomicrobiota</taxon>
        <taxon>Opitutia</taxon>
        <taxon>Puniceicoccales</taxon>
        <taxon>Pelagicoccaceae</taxon>
        <taxon>Pelagicoccus</taxon>
    </lineage>
</organism>
<dbReference type="InterPro" id="IPR011547">
    <property type="entry name" value="SLC26A/SulP_dom"/>
</dbReference>
<dbReference type="InterPro" id="IPR036513">
    <property type="entry name" value="STAS_dom_sf"/>
</dbReference>
<sequence>MKSPLLNLDQFPNKAKQYFASDMKADAMAGLTVAVMGVPQAMAYAVIAELPPVYGLYTAMITCVVAAVLGSSNHLVTGPTNAICMVILSLTAHLPEKYGLDRFEIVLLLTFLVGAIQLSLGLLRLGGIIKYVSHAVVIGFTAGAGILIAFNQIKNLTGIQFSERPEHFYQVIVQTAKEIGNTNPYALAIGLITIALVIFVPKLNKKLPGAFIAVVVSGALSYLLGWHEAALGDNKVEIVKDIEPIKASFSSVLHLPETILSPNLELTRELGVGAVALAVLGLIEAASIARAVASQSGQRLDFNREFIGQGAGNAVGAFFSSFAGSGSFTRTAVNFKSGAVTRMSAVFSALWTALTILLLADVANYIPKASLAGILIVIAYTMIDKKRLAVTWRSTRNSRYVLFGTLASTLVLPLEYAIIVGVALSLILLLRTTGTTDLTQLVFHDDQTIDEVPFNRAPASEVVTVNMEGDLYFAAAEDLDYELLSCITPKTRVVILRMKRLRTVGSTAMAILEHFWKILKERDLKLVVCGIEEDLKKVMTGSGLRNKIGEQNIFYADNRLFQSTELALARAWSMVEMERSKNQTAPADSASSDTTITAKDILTPRLLRFGNQHQLREAVWLVSEMYKHIKTKGARKLFLQDREGKLYGGLNLWTLLRELGKDLPEQDFDGLTEEAMVQKLRTQFKEPITELCQIGLPNISKETPLHELVTATTQTQQLMLPVQDEDGRITGVVTQMDLLKGIAQTKGFNPEKELPQA</sequence>
<feature type="domain" description="CBS" evidence="8">
    <location>
        <begin position="688"/>
        <end position="751"/>
    </location>
</feature>
<reference evidence="9" key="1">
    <citation type="submission" date="2021-01" db="EMBL/GenBank/DDBJ databases">
        <title>Modified the classification status of verrucomicrobia.</title>
        <authorList>
            <person name="Feng X."/>
        </authorList>
    </citation>
    <scope>NUCLEOTIDE SEQUENCE</scope>
    <source>
        <strain evidence="9">KCTC 13126</strain>
    </source>
</reference>
<evidence type="ECO:0000256" key="2">
    <source>
        <dbReference type="ARBA" id="ARBA00022692"/>
    </source>
</evidence>
<feature type="transmembrane region" description="Helical" evidence="6">
    <location>
        <begin position="184"/>
        <end position="200"/>
    </location>
</feature>
<proteinExistence type="predicted"/>
<feature type="transmembrane region" description="Helical" evidence="6">
    <location>
        <begin position="207"/>
        <end position="225"/>
    </location>
</feature>
<dbReference type="GO" id="GO:0055085">
    <property type="term" value="P:transmembrane transport"/>
    <property type="evidence" value="ECO:0007669"/>
    <property type="project" value="InterPro"/>
</dbReference>
<feature type="transmembrane region" description="Helical" evidence="6">
    <location>
        <begin position="365"/>
        <end position="383"/>
    </location>
</feature>
<evidence type="ECO:0000256" key="5">
    <source>
        <dbReference type="PROSITE-ProRule" id="PRU00703"/>
    </source>
</evidence>
<feature type="transmembrane region" description="Helical" evidence="6">
    <location>
        <begin position="135"/>
        <end position="153"/>
    </location>
</feature>
<evidence type="ECO:0000256" key="6">
    <source>
        <dbReference type="SAM" id="Phobius"/>
    </source>
</evidence>
<evidence type="ECO:0000259" key="8">
    <source>
        <dbReference type="PROSITE" id="PS51371"/>
    </source>
</evidence>
<feature type="domain" description="STAS" evidence="7">
    <location>
        <begin position="462"/>
        <end position="571"/>
    </location>
</feature>
<dbReference type="Gene3D" id="3.10.580.10">
    <property type="entry name" value="CBS-domain"/>
    <property type="match status" value="1"/>
</dbReference>
<dbReference type="SUPFAM" id="SSF52091">
    <property type="entry name" value="SpoIIaa-like"/>
    <property type="match status" value="1"/>
</dbReference>
<dbReference type="PANTHER" id="PTHR11814">
    <property type="entry name" value="SULFATE TRANSPORTER"/>
    <property type="match status" value="1"/>
</dbReference>
<dbReference type="SUPFAM" id="SSF54631">
    <property type="entry name" value="CBS-domain pair"/>
    <property type="match status" value="1"/>
</dbReference>
<comment type="subcellular location">
    <subcellularLocation>
        <location evidence="1">Membrane</location>
        <topology evidence="1">Multi-pass membrane protein</topology>
    </subcellularLocation>
</comment>
<dbReference type="GO" id="GO:0016020">
    <property type="term" value="C:membrane"/>
    <property type="evidence" value="ECO:0007669"/>
    <property type="project" value="UniProtKB-SubCell"/>
</dbReference>
<feature type="transmembrane region" description="Helical" evidence="6">
    <location>
        <begin position="270"/>
        <end position="293"/>
    </location>
</feature>
<dbReference type="Gene3D" id="3.30.750.24">
    <property type="entry name" value="STAS domain"/>
    <property type="match status" value="1"/>
</dbReference>
<dbReference type="InterPro" id="IPR046342">
    <property type="entry name" value="CBS_dom_sf"/>
</dbReference>
<dbReference type="Pfam" id="PF00916">
    <property type="entry name" value="Sulfate_transp"/>
    <property type="match status" value="1"/>
</dbReference>
<feature type="transmembrane region" description="Helical" evidence="6">
    <location>
        <begin position="53"/>
        <end position="70"/>
    </location>
</feature>
<keyword evidence="5" id="KW-0129">CBS domain</keyword>
<dbReference type="EMBL" id="JAENIL010000079">
    <property type="protein sequence ID" value="MBK1880277.1"/>
    <property type="molecule type" value="Genomic_DNA"/>
</dbReference>
<evidence type="ECO:0000313" key="10">
    <source>
        <dbReference type="Proteomes" id="UP000617628"/>
    </source>
</evidence>
<keyword evidence="2 6" id="KW-0812">Transmembrane</keyword>
<dbReference type="PROSITE" id="PS51371">
    <property type="entry name" value="CBS"/>
    <property type="match status" value="1"/>
</dbReference>
<name>A0A934S0U0_9BACT</name>
<dbReference type="Proteomes" id="UP000617628">
    <property type="component" value="Unassembled WGS sequence"/>
</dbReference>
<evidence type="ECO:0000313" key="9">
    <source>
        <dbReference type="EMBL" id="MBK1880277.1"/>
    </source>
</evidence>
<dbReference type="InterPro" id="IPR000644">
    <property type="entry name" value="CBS_dom"/>
</dbReference>
<feature type="transmembrane region" description="Helical" evidence="6">
    <location>
        <begin position="403"/>
        <end position="430"/>
    </location>
</feature>